<keyword evidence="3" id="KW-1185">Reference proteome</keyword>
<dbReference type="RefSeq" id="WP_207353876.1">
    <property type="nucleotide sequence ID" value="NZ_CP071503.1"/>
</dbReference>
<evidence type="ECO:0000313" key="3">
    <source>
        <dbReference type="Proteomes" id="UP000662770"/>
    </source>
</evidence>
<dbReference type="Pfam" id="PF17803">
    <property type="entry name" value="Cadherin_4"/>
    <property type="match status" value="1"/>
</dbReference>
<evidence type="ECO:0000259" key="1">
    <source>
        <dbReference type="Pfam" id="PF17803"/>
    </source>
</evidence>
<dbReference type="InterPro" id="IPR040853">
    <property type="entry name" value="RapA2_cadherin-like"/>
</dbReference>
<sequence>MTQPLFPQEFSSETELMKLEQRFMFDGAAVATSADVMSDADTSSHDIDLSVQDMDSSFFEPAVAHESTNQATELASEQIRTFLETASVEQLFSIFNGGKEQIDMAWLQSLEAVRQGIFSNEINVKVELLDNQTFGGSLGAFSANGTNGQPTIYLNESYLLQFGADVASRVLVEEFGHALDSLINNGDDTAGDEGQHFADVVFGTNNTVSDGQAASDDDHGVLTVNGENIDVEWARYDFVNAYAMLRDINGDGIANNTENWAEKEQSSHTIIISDETYANGLGPVTVDDSNYNSHYFSGNDVSAIGINIGGTDYYGWISRPLKVQGEVKAFYFWTDTDFVDFETAQADGNQDGDSDSSDNLGFILVVDQAYFDGLTKTDLTVATGAEAGIYSVVDVKSSSDRVDSALNELVDKQTANIVPTANDDNNSMAVELGTDLDDTPVRVITPTVNATGNVLTNDTDGNNDSLIVTDVSVAGRGGSTIVGSNGTTVIIGQFGTLNINQDGYYTYVVENSNSSVDALLTGTATDTFTYTVADGKGGFATARLTINIQGSNDAPVSNDDFNSAKESTTTVGSGFDYSGYNATGNVLNNDNDVDSHDVLSIDGLSSQGTAAVGVVTVNTGSYQLTFSSANGQSLANKVTNGDELYVDLTDVGGNVSYNALYYSADNGGTFTQVYATSSPVTIVNGYSIPLSHIPNYYWDGSGYVAINDPVSFLETHQYVSFEDSTKSIENSSQGAQAMLQSSATTGGTVLTELSNLTGTIGIGMTVIAEGVPTGTTVTDVTYSSGLVSSITLSSDQITSVNGTTFTFSGGEGTPDVLYQGAHGQLFLSADGSYTYTPNADNSAIAEGEVVQDIFTYTMRDSAGETSQAELIINVYGAGVNDSTGVTDTIVAVEQGDNLNTNTVLVNGVNPSGNILTNDTGPSTAQEFVVSISTEGSSSAIGSSAIDQTVCSCPH</sequence>
<dbReference type="InterPro" id="IPR010221">
    <property type="entry name" value="VCBS_dom"/>
</dbReference>
<proteinExistence type="predicted"/>
<name>A0ABX7QNR6_9GAMM</name>
<accession>A0ABX7QNR6</accession>
<reference evidence="2 3" key="1">
    <citation type="submission" date="2021-03" db="EMBL/GenBank/DDBJ databases">
        <title>Novel species identification of genus Shewanella.</title>
        <authorList>
            <person name="Liu G."/>
            <person name="Zhang Q."/>
        </authorList>
    </citation>
    <scope>NUCLEOTIDE SEQUENCE [LARGE SCALE GENOMIC DNA]</scope>
    <source>
        <strain evidence="2 3">FJAT-51800</strain>
    </source>
</reference>
<feature type="domain" description="RapA2 cadherin-like" evidence="1">
    <location>
        <begin position="542"/>
        <end position="622"/>
    </location>
</feature>
<gene>
    <name evidence="2" type="ORF">JYB87_12845</name>
</gene>
<organism evidence="2 3">
    <name type="scientific">Shewanella avicenniae</name>
    <dbReference type="NCBI Taxonomy" id="2814294"/>
    <lineage>
        <taxon>Bacteria</taxon>
        <taxon>Pseudomonadati</taxon>
        <taxon>Pseudomonadota</taxon>
        <taxon>Gammaproteobacteria</taxon>
        <taxon>Alteromonadales</taxon>
        <taxon>Shewanellaceae</taxon>
        <taxon>Shewanella</taxon>
    </lineage>
</organism>
<dbReference type="NCBIfam" id="TIGR01965">
    <property type="entry name" value="VCBS_repeat"/>
    <property type="match status" value="2"/>
</dbReference>
<evidence type="ECO:0000313" key="2">
    <source>
        <dbReference type="EMBL" id="QSX32635.1"/>
    </source>
</evidence>
<dbReference type="EMBL" id="CP071503">
    <property type="protein sequence ID" value="QSX32635.1"/>
    <property type="molecule type" value="Genomic_DNA"/>
</dbReference>
<dbReference type="Pfam" id="PF17963">
    <property type="entry name" value="Big_9"/>
    <property type="match status" value="1"/>
</dbReference>
<dbReference type="Proteomes" id="UP000662770">
    <property type="component" value="Chromosome"/>
</dbReference>
<protein>
    <submittedName>
        <fullName evidence="2">VCBS domain-containing protein</fullName>
    </submittedName>
</protein>